<feature type="domain" description="Endo-beta-1,6-galactanase-like" evidence="2">
    <location>
        <begin position="25"/>
        <end position="262"/>
    </location>
</feature>
<reference evidence="3" key="1">
    <citation type="submission" date="2015-01" db="EMBL/GenBank/DDBJ databases">
        <authorList>
            <person name="Durling Mikael"/>
        </authorList>
    </citation>
    <scope>NUCLEOTIDE SEQUENCE</scope>
</reference>
<organism evidence="3">
    <name type="scientific">Bionectria ochroleuca</name>
    <name type="common">Gliocladium roseum</name>
    <dbReference type="NCBI Taxonomy" id="29856"/>
    <lineage>
        <taxon>Eukaryota</taxon>
        <taxon>Fungi</taxon>
        <taxon>Dikarya</taxon>
        <taxon>Ascomycota</taxon>
        <taxon>Pezizomycotina</taxon>
        <taxon>Sordariomycetes</taxon>
        <taxon>Hypocreomycetidae</taxon>
        <taxon>Hypocreales</taxon>
        <taxon>Bionectriaceae</taxon>
        <taxon>Clonostachys</taxon>
    </lineage>
</organism>
<dbReference type="Gene3D" id="3.20.20.80">
    <property type="entry name" value="Glycosidases"/>
    <property type="match status" value="1"/>
</dbReference>
<dbReference type="Pfam" id="PF14587">
    <property type="entry name" value="Glyco_hydr_30_2"/>
    <property type="match status" value="1"/>
</dbReference>
<dbReference type="EMBL" id="CDPU01000029">
    <property type="protein sequence ID" value="CEO52529.1"/>
    <property type="molecule type" value="Genomic_DNA"/>
</dbReference>
<dbReference type="SUPFAM" id="SSF51445">
    <property type="entry name" value="(Trans)glycosidases"/>
    <property type="match status" value="1"/>
</dbReference>
<dbReference type="SUPFAM" id="SSF51011">
    <property type="entry name" value="Glycosyl hydrolase domain"/>
    <property type="match status" value="1"/>
</dbReference>
<keyword evidence="1" id="KW-0732">Signal</keyword>
<dbReference type="AlphaFoldDB" id="A0A0B7K5P9"/>
<dbReference type="InterPro" id="IPR039743">
    <property type="entry name" value="6GAL/EXGAL"/>
</dbReference>
<accession>A0A0B7K5P9</accession>
<protein>
    <recommendedName>
        <fullName evidence="2">Endo-beta-1,6-galactanase-like domain-containing protein</fullName>
    </recommendedName>
</protein>
<dbReference type="InterPro" id="IPR039514">
    <property type="entry name" value="6GAL-like"/>
</dbReference>
<dbReference type="PANTHER" id="PTHR42767">
    <property type="entry name" value="ENDO-BETA-1,6-GALACTANASE"/>
    <property type="match status" value="1"/>
</dbReference>
<dbReference type="PANTHER" id="PTHR42767:SF1">
    <property type="entry name" value="ENDO-BETA-1,6-GALACTANASE-LIKE DOMAIN-CONTAINING PROTEIN"/>
    <property type="match status" value="1"/>
</dbReference>
<feature type="signal peptide" evidence="1">
    <location>
        <begin position="1"/>
        <end position="20"/>
    </location>
</feature>
<gene>
    <name evidence="3" type="ORF">BN869_000008587_1</name>
</gene>
<dbReference type="InterPro" id="IPR017853">
    <property type="entry name" value="GH"/>
</dbReference>
<evidence type="ECO:0000256" key="1">
    <source>
        <dbReference type="SAM" id="SignalP"/>
    </source>
</evidence>
<evidence type="ECO:0000313" key="3">
    <source>
        <dbReference type="EMBL" id="CEO52529.1"/>
    </source>
</evidence>
<feature type="chain" id="PRO_5002119203" description="Endo-beta-1,6-galactanase-like domain-containing protein" evidence="1">
    <location>
        <begin position="21"/>
        <end position="482"/>
    </location>
</feature>
<name>A0A0B7K5P9_BIOOC</name>
<evidence type="ECO:0000259" key="2">
    <source>
        <dbReference type="Pfam" id="PF14587"/>
    </source>
</evidence>
<proteinExistence type="predicted"/>
<sequence length="482" mass="52924">MIRRVRAILLALVVSSLTAADTTTTIDPDSNWGTWEGWGTSLAWWAAAFGSRTDLADVFFTLGTTTVNGQSLPGLGFNIARYNAGACSTNTYNGSTMVVSPKMIPSRQIQGYWLNWASTDPSSSSWDWSRDSNQRTMLRNARARGANILELFSNSPMWWMCYNHNPSGSDDGSSDNLQSWNYQQHAVYLAAIAKYASQNWGLTFQSVDAFNEPSASWWNGKTGTQEGCHFNVATQATVLGYLRSELDSRGLTGTLISASDETSYDAAVSTFNSLGSSALSKVNRINVHGYQYGDGRRDTLHSLASSAGKKLWNSEYGESDATGTRLVSNLMLDFRWLKPTAWVYWQVLDGGGWGVIDADNDALTIGSANQKYFALAQFTRHIRPGMVILDGGSSNTVAAYDSSARKLVIVAVNWDSAQYLNFDLSKFTQPGVNGALVRRWSTQLTSGNRYVGASDTYISGTKFWSYFSTGVVQTFEVDNVIL</sequence>
<dbReference type="GO" id="GO:0004553">
    <property type="term" value="F:hydrolase activity, hydrolyzing O-glycosyl compounds"/>
    <property type="evidence" value="ECO:0007669"/>
    <property type="project" value="InterPro"/>
</dbReference>